<evidence type="ECO:0000313" key="1">
    <source>
        <dbReference type="EMBL" id="GJD57918.1"/>
    </source>
</evidence>
<dbReference type="AlphaFoldDB" id="A0A564FVV1"/>
<protein>
    <submittedName>
        <fullName evidence="2">Uncharacterized protein</fullName>
    </submittedName>
</protein>
<evidence type="ECO:0000313" key="2">
    <source>
        <dbReference type="EMBL" id="VUF12279.1"/>
    </source>
</evidence>
<organism evidence="2 3">
    <name type="scientific">Methylobacterium dankookense</name>
    <dbReference type="NCBI Taxonomy" id="560405"/>
    <lineage>
        <taxon>Bacteria</taxon>
        <taxon>Pseudomonadati</taxon>
        <taxon>Pseudomonadota</taxon>
        <taxon>Alphaproteobacteria</taxon>
        <taxon>Hyphomicrobiales</taxon>
        <taxon>Methylobacteriaceae</taxon>
        <taxon>Methylobacterium</taxon>
    </lineage>
</organism>
<reference evidence="1" key="3">
    <citation type="submission" date="2021-08" db="EMBL/GenBank/DDBJ databases">
        <authorList>
            <person name="Tani A."/>
            <person name="Ola A."/>
            <person name="Ogura Y."/>
            <person name="Katsura K."/>
            <person name="Hayashi T."/>
        </authorList>
    </citation>
    <scope>NUCLEOTIDE SEQUENCE</scope>
    <source>
        <strain evidence="1">DSM 22415</strain>
    </source>
</reference>
<dbReference type="OrthoDB" id="7998634at2"/>
<dbReference type="RefSeq" id="WP_144763256.1">
    <property type="nucleotide sequence ID" value="NZ_BPQI01000125.1"/>
</dbReference>
<reference evidence="2 3" key="1">
    <citation type="submission" date="2019-06" db="EMBL/GenBank/DDBJ databases">
        <authorList>
            <person name="Rodrigo-Torres L."/>
            <person name="Arahal R. D."/>
            <person name="Lucena T."/>
        </authorList>
    </citation>
    <scope>NUCLEOTIDE SEQUENCE [LARGE SCALE GENOMIC DNA]</scope>
    <source>
        <strain evidence="2 3">SW08-7</strain>
    </source>
</reference>
<evidence type="ECO:0000313" key="3">
    <source>
        <dbReference type="Proteomes" id="UP000401717"/>
    </source>
</evidence>
<proteinExistence type="predicted"/>
<evidence type="ECO:0000313" key="4">
    <source>
        <dbReference type="Proteomes" id="UP001055303"/>
    </source>
</evidence>
<dbReference type="Proteomes" id="UP001055303">
    <property type="component" value="Unassembled WGS sequence"/>
</dbReference>
<accession>A0A564FVV1</accession>
<dbReference type="EMBL" id="CABFVH010000009">
    <property type="protein sequence ID" value="VUF12279.1"/>
    <property type="molecule type" value="Genomic_DNA"/>
</dbReference>
<reference evidence="1" key="2">
    <citation type="journal article" date="2021" name="Front. Microbiol.">
        <title>Comprehensive Comparative Genomics and Phenotyping of Methylobacterium Species.</title>
        <authorList>
            <person name="Alessa O."/>
            <person name="Ogura Y."/>
            <person name="Fujitani Y."/>
            <person name="Takami H."/>
            <person name="Hayashi T."/>
            <person name="Sahin N."/>
            <person name="Tani A."/>
        </authorList>
    </citation>
    <scope>NUCLEOTIDE SEQUENCE</scope>
    <source>
        <strain evidence="1">DSM 22415</strain>
    </source>
</reference>
<gene>
    <name evidence="1" type="ORF">IFDJLNFL_3831</name>
    <name evidence="2" type="ORF">MTDSW087_01968</name>
</gene>
<sequence length="109" mass="11264">MRPRSRAGRILGSLPASLSGFLLTAAPALPARALEQEQVAACDSLVALRQLAASVHEDRARAAAQASAQAGCRLVPREAIGTVERRAMVGGAPYECLAVSSGGCLWVLP</sequence>
<dbReference type="Proteomes" id="UP000401717">
    <property type="component" value="Unassembled WGS sequence"/>
</dbReference>
<dbReference type="EMBL" id="BPQI01000125">
    <property type="protein sequence ID" value="GJD57918.1"/>
    <property type="molecule type" value="Genomic_DNA"/>
</dbReference>
<name>A0A564FVV1_9HYPH</name>
<keyword evidence="4" id="KW-1185">Reference proteome</keyword>